<dbReference type="SMART" id="SM00320">
    <property type="entry name" value="WD40"/>
    <property type="match status" value="2"/>
</dbReference>
<dbReference type="SUPFAM" id="SSF50978">
    <property type="entry name" value="WD40 repeat-like"/>
    <property type="match status" value="1"/>
</dbReference>
<dbReference type="EMBL" id="LGSR01000013">
    <property type="protein sequence ID" value="KOS21048.1"/>
    <property type="molecule type" value="Genomic_DNA"/>
</dbReference>
<dbReference type="PANTHER" id="PTHR11227">
    <property type="entry name" value="WD-REPEAT PROTEIN INTERACTING WITH PHOSPHOINOSIDES WIPI -RELATED"/>
    <property type="match status" value="1"/>
</dbReference>
<dbReference type="GO" id="GO:0005768">
    <property type="term" value="C:endosome"/>
    <property type="evidence" value="ECO:0007669"/>
    <property type="project" value="EnsemblFungi"/>
</dbReference>
<evidence type="ECO:0000313" key="5">
    <source>
        <dbReference type="EMBL" id="KOS21048.1"/>
    </source>
</evidence>
<dbReference type="Proteomes" id="UP000053831">
    <property type="component" value="Unassembled WGS sequence"/>
</dbReference>
<dbReference type="OrthoDB" id="1667587at2759"/>
<name>A0A0M8MY00_ESCWE</name>
<dbReference type="InterPro" id="IPR036322">
    <property type="entry name" value="WD40_repeat_dom_sf"/>
</dbReference>
<protein>
    <submittedName>
        <fullName evidence="5">SVP1-like protein 2</fullName>
    </submittedName>
</protein>
<keyword evidence="3" id="KW-0677">Repeat</keyword>
<reference evidence="5 6" key="1">
    <citation type="submission" date="2015-07" db="EMBL/GenBank/DDBJ databases">
        <title>The genome of the fungus Escovopsis weberi, a specialized disease agent of ant agriculture.</title>
        <authorList>
            <person name="de Man T.J."/>
            <person name="Stajich J.E."/>
            <person name="Kubicek C.P."/>
            <person name="Chenthamara K."/>
            <person name="Atanasova L."/>
            <person name="Druzhinina I.S."/>
            <person name="Birnbaum S."/>
            <person name="Barribeau S.M."/>
            <person name="Teiling C."/>
            <person name="Suen G."/>
            <person name="Currie C."/>
            <person name="Gerardo N.M."/>
        </authorList>
    </citation>
    <scope>NUCLEOTIDE SEQUENCE [LARGE SCALE GENOMIC DNA]</scope>
</reference>
<sequence length="340" mass="36429">MLAESIQSPDFNAGIGLVRMMGTTNYLALVGGGKSPKFAMNKAIIWDDMKGKVALEIGALSSIRGVLLGRERIVVVLQNSVRVYSFAKPPELLHVYETADNFLGLCCMSGKKLAFPGRTVGQIQVVELATGNVSIIPAHSSALKAIQLSLDGELLASASETGTLIRVYSTGNCAKIAELRRGIDPATIFSLAFSPSGSLLACTSDKATLHIFDVPHPRRPLSHRNSQISVAAGNEAEPGKWGILSKIPLMPRMFSDVYSFASIPFEAGNEGMIGGIPFSEGTVLGTTRPPKGVIGWLSEDSLAVIGAGQDARWEKFVIVDGDDNKRHCVREGWKRYLGNT</sequence>
<evidence type="ECO:0000256" key="4">
    <source>
        <dbReference type="ARBA" id="ARBA00025740"/>
    </source>
</evidence>
<dbReference type="InterPro" id="IPR015943">
    <property type="entry name" value="WD40/YVTN_repeat-like_dom_sf"/>
</dbReference>
<dbReference type="AlphaFoldDB" id="A0A0M8MY00"/>
<dbReference type="GO" id="GO:0000324">
    <property type="term" value="C:fungal-type vacuole"/>
    <property type="evidence" value="ECO:0007669"/>
    <property type="project" value="EnsemblFungi"/>
</dbReference>
<keyword evidence="2" id="KW-0853">WD repeat</keyword>
<evidence type="ECO:0000313" key="6">
    <source>
        <dbReference type="Proteomes" id="UP000053831"/>
    </source>
</evidence>
<dbReference type="GO" id="GO:0034727">
    <property type="term" value="P:piecemeal microautophagy of the nucleus"/>
    <property type="evidence" value="ECO:0007669"/>
    <property type="project" value="EnsemblFungi"/>
</dbReference>
<evidence type="ECO:0000256" key="2">
    <source>
        <dbReference type="ARBA" id="ARBA00022574"/>
    </source>
</evidence>
<comment type="similarity">
    <text evidence="4">Belongs to the WD repeat PROPPIN family.</text>
</comment>
<proteinExistence type="inferred from homology"/>
<comment type="subcellular location">
    <subcellularLocation>
        <location evidence="1">Vacuole membrane</location>
        <topology evidence="1">Peripheral membrane protein</topology>
    </subcellularLocation>
</comment>
<evidence type="ECO:0000256" key="1">
    <source>
        <dbReference type="ARBA" id="ARBA00004148"/>
    </source>
</evidence>
<dbReference type="GO" id="GO:0080025">
    <property type="term" value="F:phosphatidylinositol-3,5-bisphosphate binding"/>
    <property type="evidence" value="ECO:0007669"/>
    <property type="project" value="EnsemblFungi"/>
</dbReference>
<accession>A0A0M8MY00</accession>
<dbReference type="Pfam" id="PF21032">
    <property type="entry name" value="PROPPIN"/>
    <property type="match status" value="1"/>
</dbReference>
<dbReference type="InterPro" id="IPR001680">
    <property type="entry name" value="WD40_rpt"/>
</dbReference>
<dbReference type="GO" id="GO:0032266">
    <property type="term" value="F:phosphatidylinositol-3-phosphate binding"/>
    <property type="evidence" value="ECO:0007669"/>
    <property type="project" value="EnsemblFungi"/>
</dbReference>
<dbReference type="Gene3D" id="2.130.10.10">
    <property type="entry name" value="YVTN repeat-like/Quinoprotein amine dehydrogenase"/>
    <property type="match status" value="1"/>
</dbReference>
<evidence type="ECO:0000256" key="3">
    <source>
        <dbReference type="ARBA" id="ARBA00022737"/>
    </source>
</evidence>
<organism evidence="5 6">
    <name type="scientific">Escovopsis weberi</name>
    <dbReference type="NCBI Taxonomy" id="150374"/>
    <lineage>
        <taxon>Eukaryota</taxon>
        <taxon>Fungi</taxon>
        <taxon>Dikarya</taxon>
        <taxon>Ascomycota</taxon>
        <taxon>Pezizomycotina</taxon>
        <taxon>Sordariomycetes</taxon>
        <taxon>Hypocreomycetidae</taxon>
        <taxon>Hypocreales</taxon>
        <taxon>Hypocreaceae</taxon>
        <taxon>Escovopsis</taxon>
    </lineage>
</organism>
<keyword evidence="6" id="KW-1185">Reference proteome</keyword>
<gene>
    <name evidence="5" type="ORF">ESCO_004116</name>
</gene>
<dbReference type="GO" id="GO:0010314">
    <property type="term" value="F:phosphatidylinositol-5-phosphate binding"/>
    <property type="evidence" value="ECO:0007669"/>
    <property type="project" value="EnsemblFungi"/>
</dbReference>
<comment type="caution">
    <text evidence="5">The sequence shown here is derived from an EMBL/GenBank/DDBJ whole genome shotgun (WGS) entry which is preliminary data.</text>
</comment>
<dbReference type="InterPro" id="IPR048720">
    <property type="entry name" value="PROPPIN"/>
</dbReference>
<dbReference type="GO" id="GO:0005774">
    <property type="term" value="C:vacuolar membrane"/>
    <property type="evidence" value="ECO:0007669"/>
    <property type="project" value="UniProtKB-SubCell"/>
</dbReference>
<dbReference type="STRING" id="150374.A0A0M8MY00"/>
<dbReference type="GO" id="GO:0070273">
    <property type="term" value="F:phosphatidylinositol-4-phosphate binding"/>
    <property type="evidence" value="ECO:0007669"/>
    <property type="project" value="EnsemblFungi"/>
</dbReference>